<accession>A0A1C1A4N2</accession>
<dbReference type="PRINTS" id="PR00032">
    <property type="entry name" value="HTHARAC"/>
</dbReference>
<dbReference type="InterPro" id="IPR018062">
    <property type="entry name" value="HTH_AraC-typ_CS"/>
</dbReference>
<dbReference type="CDD" id="cd06986">
    <property type="entry name" value="cupin_MmsR-like_N"/>
    <property type="match status" value="1"/>
</dbReference>
<dbReference type="PANTHER" id="PTHR43280">
    <property type="entry name" value="ARAC-FAMILY TRANSCRIPTIONAL REGULATOR"/>
    <property type="match status" value="1"/>
</dbReference>
<evidence type="ECO:0000313" key="6">
    <source>
        <dbReference type="Proteomes" id="UP000093309"/>
    </source>
</evidence>
<dbReference type="Gene3D" id="2.60.120.280">
    <property type="entry name" value="Regulatory protein AraC"/>
    <property type="match status" value="1"/>
</dbReference>
<dbReference type="Pfam" id="PF12833">
    <property type="entry name" value="HTH_18"/>
    <property type="match status" value="1"/>
</dbReference>
<comment type="caution">
    <text evidence="5">The sequence shown here is derived from an EMBL/GenBank/DDBJ whole genome shotgun (WGS) entry which is preliminary data.</text>
</comment>
<gene>
    <name evidence="5" type="ORF">A8709_15705</name>
</gene>
<reference evidence="6" key="1">
    <citation type="submission" date="2016-05" db="EMBL/GenBank/DDBJ databases">
        <title>Paenibacillus oryzae. sp. nov., isolated from the rice root.</title>
        <authorList>
            <person name="Zhang J."/>
            <person name="Zhang X."/>
        </authorList>
    </citation>
    <scope>NUCLEOTIDE SEQUENCE [LARGE SCALE GENOMIC DNA]</scope>
    <source>
        <strain evidence="6">KCTC13222</strain>
    </source>
</reference>
<name>A0A1C1A4N2_9BACL</name>
<keyword evidence="1" id="KW-0805">Transcription regulation</keyword>
<dbReference type="PROSITE" id="PS00041">
    <property type="entry name" value="HTH_ARAC_FAMILY_1"/>
    <property type="match status" value="1"/>
</dbReference>
<feature type="domain" description="HTH araC/xylS-type" evidence="4">
    <location>
        <begin position="181"/>
        <end position="278"/>
    </location>
</feature>
<organism evidence="5 6">
    <name type="scientific">Paenibacillus pectinilyticus</name>
    <dbReference type="NCBI Taxonomy" id="512399"/>
    <lineage>
        <taxon>Bacteria</taxon>
        <taxon>Bacillati</taxon>
        <taxon>Bacillota</taxon>
        <taxon>Bacilli</taxon>
        <taxon>Bacillales</taxon>
        <taxon>Paenibacillaceae</taxon>
        <taxon>Paenibacillus</taxon>
    </lineage>
</organism>
<dbReference type="STRING" id="512399.A8709_15705"/>
<keyword evidence="3" id="KW-0804">Transcription</keyword>
<keyword evidence="6" id="KW-1185">Reference proteome</keyword>
<dbReference type="SUPFAM" id="SSF46689">
    <property type="entry name" value="Homeodomain-like"/>
    <property type="match status" value="2"/>
</dbReference>
<evidence type="ECO:0000256" key="2">
    <source>
        <dbReference type="ARBA" id="ARBA00023125"/>
    </source>
</evidence>
<dbReference type="InterPro" id="IPR009057">
    <property type="entry name" value="Homeodomain-like_sf"/>
</dbReference>
<dbReference type="EMBL" id="LYPC01000014">
    <property type="protein sequence ID" value="OCT15519.1"/>
    <property type="molecule type" value="Genomic_DNA"/>
</dbReference>
<dbReference type="AlphaFoldDB" id="A0A1C1A4N2"/>
<dbReference type="SMART" id="SM00342">
    <property type="entry name" value="HTH_ARAC"/>
    <property type="match status" value="1"/>
</dbReference>
<dbReference type="InterPro" id="IPR018060">
    <property type="entry name" value="HTH_AraC"/>
</dbReference>
<dbReference type="InterPro" id="IPR020449">
    <property type="entry name" value="Tscrpt_reg_AraC-type_HTH"/>
</dbReference>
<protein>
    <recommendedName>
        <fullName evidence="4">HTH araC/xylS-type domain-containing protein</fullName>
    </recommendedName>
</protein>
<dbReference type="GO" id="GO:0043565">
    <property type="term" value="F:sequence-specific DNA binding"/>
    <property type="evidence" value="ECO:0007669"/>
    <property type="project" value="InterPro"/>
</dbReference>
<proteinExistence type="predicted"/>
<dbReference type="PANTHER" id="PTHR43280:SF28">
    <property type="entry name" value="HTH-TYPE TRANSCRIPTIONAL ACTIVATOR RHAS"/>
    <property type="match status" value="1"/>
</dbReference>
<keyword evidence="2" id="KW-0238">DNA-binding</keyword>
<dbReference type="Gene3D" id="1.10.10.60">
    <property type="entry name" value="Homeodomain-like"/>
    <property type="match status" value="2"/>
</dbReference>
<dbReference type="Proteomes" id="UP000093309">
    <property type="component" value="Unassembled WGS sequence"/>
</dbReference>
<evidence type="ECO:0000256" key="1">
    <source>
        <dbReference type="ARBA" id="ARBA00023015"/>
    </source>
</evidence>
<evidence type="ECO:0000259" key="4">
    <source>
        <dbReference type="PROSITE" id="PS01124"/>
    </source>
</evidence>
<dbReference type="SUPFAM" id="SSF51215">
    <property type="entry name" value="Regulatory protein AraC"/>
    <property type="match status" value="1"/>
</dbReference>
<dbReference type="Pfam" id="PF02311">
    <property type="entry name" value="AraC_binding"/>
    <property type="match status" value="1"/>
</dbReference>
<evidence type="ECO:0000256" key="3">
    <source>
        <dbReference type="ARBA" id="ARBA00023163"/>
    </source>
</evidence>
<dbReference type="InterPro" id="IPR037923">
    <property type="entry name" value="HTH-like"/>
</dbReference>
<dbReference type="PROSITE" id="PS01124">
    <property type="entry name" value="HTH_ARAC_FAMILY_2"/>
    <property type="match status" value="1"/>
</dbReference>
<dbReference type="RefSeq" id="WP_065852429.1">
    <property type="nucleotide sequence ID" value="NZ_LYPC01000014.1"/>
</dbReference>
<dbReference type="InterPro" id="IPR003313">
    <property type="entry name" value="AraC-bd"/>
</dbReference>
<dbReference type="GO" id="GO:0003700">
    <property type="term" value="F:DNA-binding transcription factor activity"/>
    <property type="evidence" value="ECO:0007669"/>
    <property type="project" value="InterPro"/>
</dbReference>
<sequence>MENQVFALDFNPWCGNGEAVVLFSGEHQTEACQERGPQVLDYYLMHLVLSGKGRFQTRGNTFELRAGQCFFIFPNELTSYAAMPDDPWHYRWVGFTGSRVQHILTSIGVTPHHPVIHLSHLQHAKYLCTQIQATLNRGAAYCDLEATGYLLLLFAACGPIRSMEGEDKLALVKRHIQKQVREAIHVLHERMPEKVSIAEIALKAGYNPSHFSKMFKSCTGMTPNTYLLQLRMEHAKLLLKKTLTIQEIASQVGYEDPLYFSRRFKAYFGFPPNVYRKMHEMADSYHLL</sequence>
<evidence type="ECO:0000313" key="5">
    <source>
        <dbReference type="EMBL" id="OCT15519.1"/>
    </source>
</evidence>